<organism evidence="2 3">
    <name type="scientific">Autumnicola tepida</name>
    <dbReference type="NCBI Taxonomy" id="3075595"/>
    <lineage>
        <taxon>Bacteria</taxon>
        <taxon>Pseudomonadati</taxon>
        <taxon>Bacteroidota</taxon>
        <taxon>Flavobacteriia</taxon>
        <taxon>Flavobacteriales</taxon>
        <taxon>Flavobacteriaceae</taxon>
        <taxon>Autumnicola</taxon>
    </lineage>
</organism>
<proteinExistence type="predicted"/>
<evidence type="ECO:0008006" key="4">
    <source>
        <dbReference type="Google" id="ProtNLM"/>
    </source>
</evidence>
<feature type="transmembrane region" description="Helical" evidence="1">
    <location>
        <begin position="92"/>
        <end position="111"/>
    </location>
</feature>
<protein>
    <recommendedName>
        <fullName evidence="4">Beta-carotene 15,15'-monooxygenase</fullName>
    </recommendedName>
</protein>
<feature type="transmembrane region" description="Helical" evidence="1">
    <location>
        <begin position="66"/>
        <end position="86"/>
    </location>
</feature>
<keyword evidence="3" id="KW-1185">Reference proteome</keyword>
<accession>A0ABU3CBR7</accession>
<dbReference type="Proteomes" id="UP001262889">
    <property type="component" value="Unassembled WGS sequence"/>
</dbReference>
<feature type="transmembrane region" description="Helical" evidence="1">
    <location>
        <begin position="147"/>
        <end position="167"/>
    </location>
</feature>
<keyword evidence="1" id="KW-0472">Membrane</keyword>
<feature type="transmembrane region" description="Helical" evidence="1">
    <location>
        <begin position="179"/>
        <end position="198"/>
    </location>
</feature>
<evidence type="ECO:0000313" key="2">
    <source>
        <dbReference type="EMBL" id="MDT0643788.1"/>
    </source>
</evidence>
<keyword evidence="1" id="KW-0812">Transmembrane</keyword>
<feature type="transmembrane region" description="Helical" evidence="1">
    <location>
        <begin position="123"/>
        <end position="141"/>
    </location>
</feature>
<reference evidence="2 3" key="1">
    <citation type="submission" date="2023-09" db="EMBL/GenBank/DDBJ databases">
        <authorList>
            <person name="Rey-Velasco X."/>
        </authorList>
    </citation>
    <scope>NUCLEOTIDE SEQUENCE [LARGE SCALE GENOMIC DNA]</scope>
    <source>
        <strain evidence="2 3">F363</strain>
    </source>
</reference>
<dbReference type="RefSeq" id="WP_311535407.1">
    <property type="nucleotide sequence ID" value="NZ_JAVRHQ010000016.1"/>
</dbReference>
<feature type="transmembrane region" description="Helical" evidence="1">
    <location>
        <begin position="210"/>
        <end position="228"/>
    </location>
</feature>
<evidence type="ECO:0000256" key="1">
    <source>
        <dbReference type="SAM" id="Phobius"/>
    </source>
</evidence>
<dbReference type="EMBL" id="JAVRHQ010000016">
    <property type="protein sequence ID" value="MDT0643788.1"/>
    <property type="molecule type" value="Genomic_DNA"/>
</dbReference>
<comment type="caution">
    <text evidence="2">The sequence shown here is derived from an EMBL/GenBank/DDBJ whole genome shotgun (WGS) entry which is preliminary data.</text>
</comment>
<evidence type="ECO:0000313" key="3">
    <source>
        <dbReference type="Proteomes" id="UP001262889"/>
    </source>
</evidence>
<keyword evidence="1" id="KW-1133">Transmembrane helix</keyword>
<gene>
    <name evidence="2" type="ORF">RM553_13175</name>
</gene>
<sequence length="257" mass="30395">MLRDYVWIPIYALVVLEGLDLFHISGFIFHLLIFSIAYEVGYIYTDNISIKKEDKKICKVIYKNPVPENHVYFAIFLRVAVVYVLLAFMKPWLNMEIVWMYTSVFLIYFIYGNLQEKYRVPLFLILRFLKGFIPSAFLILAMDRVPFMLVTLLLFSTACFFSIEYASRKLDLTYINIQLMKYVWLRYLIIFFFLAPYILLDHIPLRDFSLVFTIYVGIHLTMIILSLLRKFVGEQISLQGILQIFSANSSIINENDE</sequence>
<name>A0ABU3CBR7_9FLAO</name>
<feature type="transmembrane region" description="Helical" evidence="1">
    <location>
        <begin position="21"/>
        <end position="45"/>
    </location>
</feature>